<organism evidence="2">
    <name type="scientific">marine metagenome</name>
    <dbReference type="NCBI Taxonomy" id="408172"/>
    <lineage>
        <taxon>unclassified sequences</taxon>
        <taxon>metagenomes</taxon>
        <taxon>ecological metagenomes</taxon>
    </lineage>
</organism>
<dbReference type="AlphaFoldDB" id="A0A382IDL3"/>
<feature type="domain" description="DUF6884" evidence="1">
    <location>
        <begin position="8"/>
        <end position="143"/>
    </location>
</feature>
<name>A0A382IDL3_9ZZZZ</name>
<evidence type="ECO:0000313" key="2">
    <source>
        <dbReference type="EMBL" id="SVB97804.1"/>
    </source>
</evidence>
<gene>
    <name evidence="2" type="ORF">METZ01_LOCUS250658</name>
</gene>
<reference evidence="2" key="1">
    <citation type="submission" date="2018-05" db="EMBL/GenBank/DDBJ databases">
        <authorList>
            <person name="Lanie J.A."/>
            <person name="Ng W.-L."/>
            <person name="Kazmierczak K.M."/>
            <person name="Andrzejewski T.M."/>
            <person name="Davidsen T.M."/>
            <person name="Wayne K.J."/>
            <person name="Tettelin H."/>
            <person name="Glass J.I."/>
            <person name="Rusch D."/>
            <person name="Podicherti R."/>
            <person name="Tsui H.-C.T."/>
            <person name="Winkler M.E."/>
        </authorList>
    </citation>
    <scope>NUCLEOTIDE SEQUENCE</scope>
</reference>
<protein>
    <recommendedName>
        <fullName evidence="1">DUF6884 domain-containing protein</fullName>
    </recommendedName>
</protein>
<dbReference type="EMBL" id="UINC01066769">
    <property type="protein sequence ID" value="SVB97804.1"/>
    <property type="molecule type" value="Genomic_DNA"/>
</dbReference>
<dbReference type="Pfam" id="PF21818">
    <property type="entry name" value="DUF6884"/>
    <property type="match status" value="1"/>
</dbReference>
<accession>A0A382IDL3</accession>
<sequence>MVLTQRRIGLVGCVNKKVGVPRVAKDLYVSTLFVGRRSYVERSSDEWWVLSAKHGLVHPDDVLLPYDETLTKKDRPARRSWSKQVLSAIDQRIQPRRGDVFEIHAGAEYREFGLLDGLRDRGCLVEIPTERMRIGEQLRFYKQAREHRL</sequence>
<proteinExistence type="predicted"/>
<evidence type="ECO:0000259" key="1">
    <source>
        <dbReference type="Pfam" id="PF21818"/>
    </source>
</evidence>
<dbReference type="InterPro" id="IPR049251">
    <property type="entry name" value="DUF6884"/>
</dbReference>